<reference evidence="2" key="2">
    <citation type="journal article" date="2024" name="Plant">
        <title>Genomic evolution and insights into agronomic trait innovations of Sesamum species.</title>
        <authorList>
            <person name="Miao H."/>
            <person name="Wang L."/>
            <person name="Qu L."/>
            <person name="Liu H."/>
            <person name="Sun Y."/>
            <person name="Le M."/>
            <person name="Wang Q."/>
            <person name="Wei S."/>
            <person name="Zheng Y."/>
            <person name="Lin W."/>
            <person name="Duan Y."/>
            <person name="Cao H."/>
            <person name="Xiong S."/>
            <person name="Wang X."/>
            <person name="Wei L."/>
            <person name="Li C."/>
            <person name="Ma Q."/>
            <person name="Ju M."/>
            <person name="Zhao R."/>
            <person name="Li G."/>
            <person name="Mu C."/>
            <person name="Tian Q."/>
            <person name="Mei H."/>
            <person name="Zhang T."/>
            <person name="Gao T."/>
            <person name="Zhang H."/>
        </authorList>
    </citation>
    <scope>NUCLEOTIDE SEQUENCE</scope>
    <source>
        <strain evidence="2">KEN8</strain>
    </source>
</reference>
<name>A0AAW2SY17_9LAMI</name>
<organism evidence="2">
    <name type="scientific">Sesamum calycinum</name>
    <dbReference type="NCBI Taxonomy" id="2727403"/>
    <lineage>
        <taxon>Eukaryota</taxon>
        <taxon>Viridiplantae</taxon>
        <taxon>Streptophyta</taxon>
        <taxon>Embryophyta</taxon>
        <taxon>Tracheophyta</taxon>
        <taxon>Spermatophyta</taxon>
        <taxon>Magnoliopsida</taxon>
        <taxon>eudicotyledons</taxon>
        <taxon>Gunneridae</taxon>
        <taxon>Pentapetalae</taxon>
        <taxon>asterids</taxon>
        <taxon>lamiids</taxon>
        <taxon>Lamiales</taxon>
        <taxon>Pedaliaceae</taxon>
        <taxon>Sesamum</taxon>
    </lineage>
</organism>
<dbReference type="Pfam" id="PF15697">
    <property type="entry name" value="DUF4666"/>
    <property type="match status" value="1"/>
</dbReference>
<proteinExistence type="predicted"/>
<dbReference type="AlphaFoldDB" id="A0AAW2SY17"/>
<reference evidence="2" key="1">
    <citation type="submission" date="2020-06" db="EMBL/GenBank/DDBJ databases">
        <authorList>
            <person name="Li T."/>
            <person name="Hu X."/>
            <person name="Zhang T."/>
            <person name="Song X."/>
            <person name="Zhang H."/>
            <person name="Dai N."/>
            <person name="Sheng W."/>
            <person name="Hou X."/>
            <person name="Wei L."/>
        </authorList>
    </citation>
    <scope>NUCLEOTIDE SEQUENCE</scope>
    <source>
        <strain evidence="2">KEN8</strain>
        <tissue evidence="2">Leaf</tissue>
    </source>
</reference>
<dbReference type="EMBL" id="JACGWM010000001">
    <property type="protein sequence ID" value="KAL0397097.1"/>
    <property type="molecule type" value="Genomic_DNA"/>
</dbReference>
<sequence>MAGLQRSAVSFRRQGSSGLVWDDKFLAGLADQHKEDDNTKPQQESKEDSASPAPARNSSPVTGLTIERSRSNGERGSGREGCRRRLSRRRPRYRPAGAAVLLGRVRRRANGRRSLHDDDSSLCQFLVIVIAFLNDDHALETHAKGQWRLLYAVASFGSKHGKYDVAVGSTHDDVVMCDPTTDGTYMRDITNQQSHSPPRNKSFDTFQNHEISDIFNLLR</sequence>
<evidence type="ECO:0000256" key="1">
    <source>
        <dbReference type="SAM" id="MobiDB-lite"/>
    </source>
</evidence>
<accession>A0AAW2SY17</accession>
<dbReference type="GO" id="GO:0016301">
    <property type="term" value="F:kinase activity"/>
    <property type="evidence" value="ECO:0007669"/>
    <property type="project" value="UniProtKB-KW"/>
</dbReference>
<gene>
    <name evidence="2" type="ORF">Scaly_0158100</name>
</gene>
<keyword evidence="2" id="KW-0418">Kinase</keyword>
<comment type="caution">
    <text evidence="2">The sequence shown here is derived from an EMBL/GenBank/DDBJ whole genome shotgun (WGS) entry which is preliminary data.</text>
</comment>
<feature type="compositionally biased region" description="Low complexity" evidence="1">
    <location>
        <begin position="50"/>
        <end position="60"/>
    </location>
</feature>
<dbReference type="InterPro" id="IPR031421">
    <property type="entry name" value="DUF4666"/>
</dbReference>
<protein>
    <submittedName>
        <fullName evidence="2">MAPK kinase substrate protein</fullName>
    </submittedName>
</protein>
<feature type="region of interest" description="Disordered" evidence="1">
    <location>
        <begin position="30"/>
        <end position="89"/>
    </location>
</feature>
<dbReference type="PANTHER" id="PTHR33730:SF4">
    <property type="entry name" value="OS05G0542732 PROTEIN"/>
    <property type="match status" value="1"/>
</dbReference>
<feature type="compositionally biased region" description="Basic and acidic residues" evidence="1">
    <location>
        <begin position="30"/>
        <end position="49"/>
    </location>
</feature>
<keyword evidence="2" id="KW-0808">Transferase</keyword>
<feature type="compositionally biased region" description="Basic and acidic residues" evidence="1">
    <location>
        <begin position="67"/>
        <end position="83"/>
    </location>
</feature>
<evidence type="ECO:0000313" key="2">
    <source>
        <dbReference type="EMBL" id="KAL0397097.1"/>
    </source>
</evidence>
<dbReference type="PANTHER" id="PTHR33730">
    <property type="entry name" value="OS05G0542732 PROTEIN-RELATED"/>
    <property type="match status" value="1"/>
</dbReference>